<keyword evidence="2" id="KW-0808">Transferase</keyword>
<dbReference type="GO" id="GO:0008168">
    <property type="term" value="F:methyltransferase activity"/>
    <property type="evidence" value="ECO:0007669"/>
    <property type="project" value="UniProtKB-KW"/>
</dbReference>
<proteinExistence type="predicted"/>
<dbReference type="Pfam" id="PF08242">
    <property type="entry name" value="Methyltransf_12"/>
    <property type="match status" value="1"/>
</dbReference>
<accession>D1C718</accession>
<dbReference type="PANTHER" id="PTHR14614:SF132">
    <property type="entry name" value="PROTEIN-LYSINE METHYLTRANSFERASE C42C1.13"/>
    <property type="match status" value="1"/>
</dbReference>
<organism evidence="2 3">
    <name type="scientific">Sphaerobacter thermophilus (strain ATCC 49802 / DSM 20745 / KCCM 41009 / NCIMB 13125 / S 6022)</name>
    <dbReference type="NCBI Taxonomy" id="479434"/>
    <lineage>
        <taxon>Bacteria</taxon>
        <taxon>Pseudomonadati</taxon>
        <taxon>Thermomicrobiota</taxon>
        <taxon>Thermomicrobia</taxon>
        <taxon>Sphaerobacterales</taxon>
        <taxon>Sphaerobacterineae</taxon>
        <taxon>Sphaerobacteraceae</taxon>
        <taxon>Sphaerobacter</taxon>
    </lineage>
</organism>
<reference evidence="3" key="1">
    <citation type="submission" date="2009-11" db="EMBL/GenBank/DDBJ databases">
        <title>The complete chromosome 1 of Sphaerobacter thermophilus DSM 20745.</title>
        <authorList>
            <person name="Lucas S."/>
            <person name="Copeland A."/>
            <person name="Lapidus A."/>
            <person name="Glavina del Rio T."/>
            <person name="Dalin E."/>
            <person name="Tice H."/>
            <person name="Bruce D."/>
            <person name="Goodwin L."/>
            <person name="Pitluck S."/>
            <person name="Kyrpides N."/>
            <person name="Mavromatis K."/>
            <person name="Ivanova N."/>
            <person name="Mikhailova N."/>
            <person name="LaButti K.M."/>
            <person name="Clum A."/>
            <person name="Sun H.I."/>
            <person name="Brettin T."/>
            <person name="Detter J.C."/>
            <person name="Han C."/>
            <person name="Larimer F."/>
            <person name="Land M."/>
            <person name="Hauser L."/>
            <person name="Markowitz V."/>
            <person name="Cheng J.F."/>
            <person name="Hugenholtz P."/>
            <person name="Woyke T."/>
            <person name="Wu D."/>
            <person name="Steenblock K."/>
            <person name="Schneider S."/>
            <person name="Pukall R."/>
            <person name="Goeker M."/>
            <person name="Klenk H.P."/>
            <person name="Eisen J.A."/>
        </authorList>
    </citation>
    <scope>NUCLEOTIDE SEQUENCE [LARGE SCALE GENOMIC DNA]</scope>
    <source>
        <strain evidence="3">ATCC 49802 / DSM 20745 / S 6022</strain>
    </source>
</reference>
<name>D1C718_SPHTD</name>
<dbReference type="InterPro" id="IPR013217">
    <property type="entry name" value="Methyltransf_12"/>
</dbReference>
<dbReference type="Gene3D" id="3.40.50.150">
    <property type="entry name" value="Vaccinia Virus protein VP39"/>
    <property type="match status" value="1"/>
</dbReference>
<dbReference type="InterPro" id="IPR019410">
    <property type="entry name" value="Methyltransf_16"/>
</dbReference>
<gene>
    <name evidence="2" type="ordered locus">Sthe_0340</name>
</gene>
<dbReference type="KEGG" id="sti:Sthe_0340"/>
<feature type="domain" description="Methyltransferase type 12" evidence="1">
    <location>
        <begin position="76"/>
        <end position="175"/>
    </location>
</feature>
<dbReference type="GO" id="GO:0032259">
    <property type="term" value="P:methylation"/>
    <property type="evidence" value="ECO:0007669"/>
    <property type="project" value="UniProtKB-KW"/>
</dbReference>
<evidence type="ECO:0000259" key="1">
    <source>
        <dbReference type="Pfam" id="PF08242"/>
    </source>
</evidence>
<keyword evidence="2" id="KW-0489">Methyltransferase</keyword>
<dbReference type="SUPFAM" id="SSF53335">
    <property type="entry name" value="S-adenosyl-L-methionine-dependent methyltransferases"/>
    <property type="match status" value="1"/>
</dbReference>
<dbReference type="HOGENOM" id="CLU_082963_1_0_0"/>
<dbReference type="OrthoDB" id="9784229at2"/>
<dbReference type="PANTHER" id="PTHR14614">
    <property type="entry name" value="HEPATOCELLULAR CARCINOMA-ASSOCIATED ANTIGEN"/>
    <property type="match status" value="1"/>
</dbReference>
<dbReference type="CDD" id="cd02440">
    <property type="entry name" value="AdoMet_MTases"/>
    <property type="match status" value="1"/>
</dbReference>
<sequence>MIERFITPLVTTDVRLPRSGRSLRIMHPADIDPLIDAVADDPEQNLPYWAELWPSGIALADAIALRPQTVAGFRVLEIGCGLGVTAIAALNAGADLTVTDYAPESLLLACANCLANAGREPSTLQMNWRKPPDELFDLAGEGFPVVLAADVLYESRDVQPLLGLLGRLVAPGGLLWLAEPRRPVAARFIEIACAQDWELSESDGEWDGPWPDPNDAGVHVRVHRLRRVPSPGS</sequence>
<dbReference type="Proteomes" id="UP000002027">
    <property type="component" value="Chromosome 1"/>
</dbReference>
<evidence type="ECO:0000313" key="2">
    <source>
        <dbReference type="EMBL" id="ACZ37779.1"/>
    </source>
</evidence>
<dbReference type="InParanoid" id="D1C718"/>
<dbReference type="eggNOG" id="COG3897">
    <property type="taxonomic scope" value="Bacteria"/>
</dbReference>
<dbReference type="InterPro" id="IPR029063">
    <property type="entry name" value="SAM-dependent_MTases_sf"/>
</dbReference>
<keyword evidence="3" id="KW-1185">Reference proteome</keyword>
<protein>
    <submittedName>
        <fullName evidence="2">Methyltransferase type 12</fullName>
    </submittedName>
</protein>
<evidence type="ECO:0000313" key="3">
    <source>
        <dbReference type="Proteomes" id="UP000002027"/>
    </source>
</evidence>
<dbReference type="STRING" id="479434.Sthe_0340"/>
<dbReference type="EMBL" id="CP001823">
    <property type="protein sequence ID" value="ACZ37779.1"/>
    <property type="molecule type" value="Genomic_DNA"/>
</dbReference>
<dbReference type="AlphaFoldDB" id="D1C718"/>
<reference evidence="2 3" key="2">
    <citation type="journal article" date="2010" name="Stand. Genomic Sci.">
        <title>Complete genome sequence of Desulfohalobium retbaense type strain (HR(100)).</title>
        <authorList>
            <person name="Spring S."/>
            <person name="Nolan M."/>
            <person name="Lapidus A."/>
            <person name="Glavina Del Rio T."/>
            <person name="Copeland A."/>
            <person name="Tice H."/>
            <person name="Cheng J.F."/>
            <person name="Lucas S."/>
            <person name="Land M."/>
            <person name="Chen F."/>
            <person name="Bruce D."/>
            <person name="Goodwin L."/>
            <person name="Pitluck S."/>
            <person name="Ivanova N."/>
            <person name="Mavromatis K."/>
            <person name="Mikhailova N."/>
            <person name="Pati A."/>
            <person name="Chen A."/>
            <person name="Palaniappan K."/>
            <person name="Hauser L."/>
            <person name="Chang Y.J."/>
            <person name="Jeffries C.D."/>
            <person name="Munk C."/>
            <person name="Kiss H."/>
            <person name="Chain P."/>
            <person name="Han C."/>
            <person name="Brettin T."/>
            <person name="Detter J.C."/>
            <person name="Schuler E."/>
            <person name="Goker M."/>
            <person name="Rohde M."/>
            <person name="Bristow J."/>
            <person name="Eisen J.A."/>
            <person name="Markowitz V."/>
            <person name="Hugenholtz P."/>
            <person name="Kyrpides N.C."/>
            <person name="Klenk H.P."/>
        </authorList>
    </citation>
    <scope>NUCLEOTIDE SEQUENCE [LARGE SCALE GENOMIC DNA]</scope>
    <source>
        <strain evidence="3">ATCC 49802 / DSM 20745 / S 6022</strain>
    </source>
</reference>